<name>A0AAU9NRJ2_9ASTR</name>
<gene>
    <name evidence="2" type="ORF">LVIROSA_LOCUS26554</name>
</gene>
<reference evidence="2 3" key="1">
    <citation type="submission" date="2022-01" db="EMBL/GenBank/DDBJ databases">
        <authorList>
            <person name="Xiong W."/>
            <person name="Schranz E."/>
        </authorList>
    </citation>
    <scope>NUCLEOTIDE SEQUENCE [LARGE SCALE GENOMIC DNA]</scope>
</reference>
<proteinExistence type="predicted"/>
<dbReference type="Proteomes" id="UP001157418">
    <property type="component" value="Unassembled WGS sequence"/>
</dbReference>
<organism evidence="2 3">
    <name type="scientific">Lactuca virosa</name>
    <dbReference type="NCBI Taxonomy" id="75947"/>
    <lineage>
        <taxon>Eukaryota</taxon>
        <taxon>Viridiplantae</taxon>
        <taxon>Streptophyta</taxon>
        <taxon>Embryophyta</taxon>
        <taxon>Tracheophyta</taxon>
        <taxon>Spermatophyta</taxon>
        <taxon>Magnoliopsida</taxon>
        <taxon>eudicotyledons</taxon>
        <taxon>Gunneridae</taxon>
        <taxon>Pentapetalae</taxon>
        <taxon>asterids</taxon>
        <taxon>campanulids</taxon>
        <taxon>Asterales</taxon>
        <taxon>Asteraceae</taxon>
        <taxon>Cichorioideae</taxon>
        <taxon>Cichorieae</taxon>
        <taxon>Lactucinae</taxon>
        <taxon>Lactuca</taxon>
    </lineage>
</organism>
<feature type="region of interest" description="Disordered" evidence="1">
    <location>
        <begin position="39"/>
        <end position="98"/>
    </location>
</feature>
<protein>
    <submittedName>
        <fullName evidence="2">Uncharacterized protein</fullName>
    </submittedName>
</protein>
<keyword evidence="3" id="KW-1185">Reference proteome</keyword>
<comment type="caution">
    <text evidence="2">The sequence shown here is derived from an EMBL/GenBank/DDBJ whole genome shotgun (WGS) entry which is preliminary data.</text>
</comment>
<evidence type="ECO:0000256" key="1">
    <source>
        <dbReference type="SAM" id="MobiDB-lite"/>
    </source>
</evidence>
<accession>A0AAU9NRJ2</accession>
<sequence>MMRHLIPLSQKGSLEDLGKMGGTIFDQFSLVRPAIPRRDGAPLVSGSGGQDGAPPVSESGDQDSGLVVNRMKRTKIMARRGRKNKVSGPMQKTPKKAHRVFDDFFTHTRNGKQPMSQVKEDMSLSCDEAFDDAFAHTPNGKKPMSQENEDV</sequence>
<dbReference type="AlphaFoldDB" id="A0AAU9NRJ2"/>
<evidence type="ECO:0000313" key="2">
    <source>
        <dbReference type="EMBL" id="CAH1440416.1"/>
    </source>
</evidence>
<dbReference type="EMBL" id="CAKMRJ010005412">
    <property type="protein sequence ID" value="CAH1440416.1"/>
    <property type="molecule type" value="Genomic_DNA"/>
</dbReference>
<feature type="compositionally biased region" description="Basic residues" evidence="1">
    <location>
        <begin position="70"/>
        <end position="85"/>
    </location>
</feature>
<evidence type="ECO:0000313" key="3">
    <source>
        <dbReference type="Proteomes" id="UP001157418"/>
    </source>
</evidence>